<dbReference type="GO" id="GO:0005829">
    <property type="term" value="C:cytosol"/>
    <property type="evidence" value="ECO:0007669"/>
    <property type="project" value="TreeGrafter"/>
</dbReference>
<sequence length="396" mass="47113">MIKNSKFYIIYDLKTKKKILFTYNIQIHKTYYFRFNYLNITIKMMNQQKQVTLIIKSGEYFTYNSQELDFYKINYHPEFDPNDFFAAARLLYQLSYQTKILTLEQYVEILYKSEFKELLKVIIKGDVIKSTKDEKIILIEFSLNSGFKSQIIPFLLQRKEEALPKKRFALLITEPQYYDKYVNIMEALHLGIYKQENEDWEIHLAIEKQFPKLEGLEGIVITGSTSSAYDVWEDWKEPLFNFLKEADKLQIKMLGICFGHQILAHCLGGEARKMTHVPRMQVGRLTLLSGLEFAEYHIKNLNVYQIHGDYVFELPKNSEPLMSAQHCQNYAFKSSHLLGLQFHPEFNPLILLYFFWDFEDQQLKEVYLKQCYDSFKQGEDQQLAIWAYIINFLKNS</sequence>
<dbReference type="EMBL" id="CAJJDN010000172">
    <property type="protein sequence ID" value="CAD8126972.1"/>
    <property type="molecule type" value="Genomic_DNA"/>
</dbReference>
<dbReference type="AlphaFoldDB" id="A0A8S1RI81"/>
<dbReference type="PANTHER" id="PTHR42695">
    <property type="entry name" value="GLUTAMINE AMIDOTRANSFERASE YLR126C-RELATED"/>
    <property type="match status" value="1"/>
</dbReference>
<comment type="caution">
    <text evidence="2">The sequence shown here is derived from an EMBL/GenBank/DDBJ whole genome shotgun (WGS) entry which is preliminary data.</text>
</comment>
<dbReference type="Pfam" id="PF00117">
    <property type="entry name" value="GATase"/>
    <property type="match status" value="1"/>
</dbReference>
<feature type="domain" description="Glutamine amidotransferase" evidence="1">
    <location>
        <begin position="206"/>
        <end position="347"/>
    </location>
</feature>
<dbReference type="InterPro" id="IPR044992">
    <property type="entry name" value="ChyE-like"/>
</dbReference>
<evidence type="ECO:0000313" key="3">
    <source>
        <dbReference type="Proteomes" id="UP000692954"/>
    </source>
</evidence>
<organism evidence="2 3">
    <name type="scientific">Paramecium sonneborni</name>
    <dbReference type="NCBI Taxonomy" id="65129"/>
    <lineage>
        <taxon>Eukaryota</taxon>
        <taxon>Sar</taxon>
        <taxon>Alveolata</taxon>
        <taxon>Ciliophora</taxon>
        <taxon>Intramacronucleata</taxon>
        <taxon>Oligohymenophorea</taxon>
        <taxon>Peniculida</taxon>
        <taxon>Parameciidae</taxon>
        <taxon>Paramecium</taxon>
    </lineage>
</organism>
<dbReference type="PANTHER" id="PTHR42695:SF5">
    <property type="entry name" value="GLUTAMINE AMIDOTRANSFERASE YLR126C-RELATED"/>
    <property type="match status" value="1"/>
</dbReference>
<gene>
    <name evidence="2" type="ORF">PSON_ATCC_30995.1.T1720023</name>
</gene>
<proteinExistence type="predicted"/>
<protein>
    <recommendedName>
        <fullName evidence="1">Glutamine amidotransferase domain-containing protein</fullName>
    </recommendedName>
</protein>
<dbReference type="Proteomes" id="UP000692954">
    <property type="component" value="Unassembled WGS sequence"/>
</dbReference>
<accession>A0A8S1RI81</accession>
<evidence type="ECO:0000313" key="2">
    <source>
        <dbReference type="EMBL" id="CAD8126972.1"/>
    </source>
</evidence>
<dbReference type="OrthoDB" id="167809at2759"/>
<dbReference type="InterPro" id="IPR017926">
    <property type="entry name" value="GATASE"/>
</dbReference>
<evidence type="ECO:0000259" key="1">
    <source>
        <dbReference type="Pfam" id="PF00117"/>
    </source>
</evidence>
<reference evidence="2" key="1">
    <citation type="submission" date="2021-01" db="EMBL/GenBank/DDBJ databases">
        <authorList>
            <consortium name="Genoscope - CEA"/>
            <person name="William W."/>
        </authorList>
    </citation>
    <scope>NUCLEOTIDE SEQUENCE</scope>
</reference>
<dbReference type="PROSITE" id="PS51273">
    <property type="entry name" value="GATASE_TYPE_1"/>
    <property type="match status" value="1"/>
</dbReference>
<keyword evidence="3" id="KW-1185">Reference proteome</keyword>
<name>A0A8S1RI81_9CILI</name>
<dbReference type="CDD" id="cd01741">
    <property type="entry name" value="GATase1_1"/>
    <property type="match status" value="1"/>
</dbReference>